<name>A0A9N9IMR2_9GLOM</name>
<evidence type="ECO:0000313" key="1">
    <source>
        <dbReference type="EMBL" id="CAG8741199.1"/>
    </source>
</evidence>
<comment type="caution">
    <text evidence="1">The sequence shown here is derived from an EMBL/GenBank/DDBJ whole genome shotgun (WGS) entry which is preliminary data.</text>
</comment>
<dbReference type="AlphaFoldDB" id="A0A9N9IMR2"/>
<feature type="non-terminal residue" evidence="1">
    <location>
        <position position="88"/>
    </location>
</feature>
<dbReference type="EMBL" id="CAJVPZ010032180">
    <property type="protein sequence ID" value="CAG8741199.1"/>
    <property type="molecule type" value="Genomic_DNA"/>
</dbReference>
<reference evidence="1" key="1">
    <citation type="submission" date="2021-06" db="EMBL/GenBank/DDBJ databases">
        <authorList>
            <person name="Kallberg Y."/>
            <person name="Tangrot J."/>
            <person name="Rosling A."/>
        </authorList>
    </citation>
    <scope>NUCLEOTIDE SEQUENCE</scope>
    <source>
        <strain evidence="1">IN212</strain>
    </source>
</reference>
<gene>
    <name evidence="1" type="ORF">RFULGI_LOCUS12875</name>
</gene>
<accession>A0A9N9IMR2</accession>
<dbReference type="Proteomes" id="UP000789396">
    <property type="component" value="Unassembled WGS sequence"/>
</dbReference>
<feature type="non-terminal residue" evidence="1">
    <location>
        <position position="1"/>
    </location>
</feature>
<sequence>NMTQKEDCTSKNNNINNDEQIIQQDIVQQDTIINDSNEANIQPNISIDNNEGKSSKHVEEQAKNQDIIKMTENINMFSTNDQITYEAI</sequence>
<organism evidence="1 2">
    <name type="scientific">Racocetra fulgida</name>
    <dbReference type="NCBI Taxonomy" id="60492"/>
    <lineage>
        <taxon>Eukaryota</taxon>
        <taxon>Fungi</taxon>
        <taxon>Fungi incertae sedis</taxon>
        <taxon>Mucoromycota</taxon>
        <taxon>Glomeromycotina</taxon>
        <taxon>Glomeromycetes</taxon>
        <taxon>Diversisporales</taxon>
        <taxon>Gigasporaceae</taxon>
        <taxon>Racocetra</taxon>
    </lineage>
</organism>
<protein>
    <submittedName>
        <fullName evidence="1">13671_t:CDS:1</fullName>
    </submittedName>
</protein>
<keyword evidence="2" id="KW-1185">Reference proteome</keyword>
<proteinExistence type="predicted"/>
<evidence type="ECO:0000313" key="2">
    <source>
        <dbReference type="Proteomes" id="UP000789396"/>
    </source>
</evidence>